<comment type="caution">
    <text evidence="2">The sequence shown here is derived from an EMBL/GenBank/DDBJ whole genome shotgun (WGS) entry which is preliminary data.</text>
</comment>
<feature type="region of interest" description="Disordered" evidence="1">
    <location>
        <begin position="1"/>
        <end position="32"/>
    </location>
</feature>
<evidence type="ECO:0000256" key="1">
    <source>
        <dbReference type="SAM" id="MobiDB-lite"/>
    </source>
</evidence>
<dbReference type="EMBL" id="NIXP01000029">
    <property type="protein sequence ID" value="OWR34710.1"/>
    <property type="molecule type" value="Genomic_DNA"/>
</dbReference>
<sequence length="71" mass="7304">MQRGAGGVQHGPGRDRRGGEGSIGRSDTMGVHVTERDVMVLLTGSDQGQIRFPQENGADPAGNAGGGRSML</sequence>
<gene>
    <name evidence="2" type="ORF">CEE55_05470</name>
</gene>
<evidence type="ECO:0000313" key="2">
    <source>
        <dbReference type="EMBL" id="OWR34710.1"/>
    </source>
</evidence>
<dbReference type="Proteomes" id="UP000197904">
    <property type="component" value="Unassembled WGS sequence"/>
</dbReference>
<proteinExistence type="predicted"/>
<protein>
    <submittedName>
        <fullName evidence="2">Uncharacterized protein</fullName>
    </submittedName>
</protein>
<evidence type="ECO:0000313" key="3">
    <source>
        <dbReference type="Proteomes" id="UP000197904"/>
    </source>
</evidence>
<reference evidence="2 3" key="1">
    <citation type="submission" date="2017-06" db="EMBL/GenBank/DDBJ databases">
        <authorList>
            <person name="Kim H.J."/>
            <person name="Triplett B.A."/>
        </authorList>
    </citation>
    <scope>NUCLEOTIDE SEQUENCE [LARGE SCALE GENOMIC DNA]</scope>
    <source>
        <strain evidence="2 3">S18795</strain>
    </source>
</reference>
<dbReference type="AlphaFoldDB" id="A0A246L1F7"/>
<feature type="compositionally biased region" description="Gly residues" evidence="1">
    <location>
        <begin position="1"/>
        <end position="10"/>
    </location>
</feature>
<organism evidence="2 3">
    <name type="scientific">Stenotrophomonas pavanii</name>
    <dbReference type="NCBI Taxonomy" id="487698"/>
    <lineage>
        <taxon>Bacteria</taxon>
        <taxon>Pseudomonadati</taxon>
        <taxon>Pseudomonadota</taxon>
        <taxon>Gammaproteobacteria</taxon>
        <taxon>Lysobacterales</taxon>
        <taxon>Lysobacteraceae</taxon>
        <taxon>Stenotrophomonas</taxon>
    </lineage>
</organism>
<name>A0A246L1F7_9GAMM</name>
<accession>A0A246L1F7</accession>
<feature type="region of interest" description="Disordered" evidence="1">
    <location>
        <begin position="48"/>
        <end position="71"/>
    </location>
</feature>